<protein>
    <submittedName>
        <fullName evidence="3">Uncharacterized protein</fullName>
    </submittedName>
</protein>
<evidence type="ECO:0000256" key="1">
    <source>
        <dbReference type="SAM" id="MobiDB-lite"/>
    </source>
</evidence>
<accession>A0A9E8S851</accession>
<feature type="transmembrane region" description="Helical" evidence="2">
    <location>
        <begin position="132"/>
        <end position="152"/>
    </location>
</feature>
<evidence type="ECO:0000313" key="4">
    <source>
        <dbReference type="Proteomes" id="UP001164706"/>
    </source>
</evidence>
<dbReference type="RefSeq" id="WP_267780257.1">
    <property type="nucleotide sequence ID" value="NZ_CP113089.1"/>
</dbReference>
<feature type="region of interest" description="Disordered" evidence="1">
    <location>
        <begin position="380"/>
        <end position="399"/>
    </location>
</feature>
<feature type="transmembrane region" description="Helical" evidence="2">
    <location>
        <begin position="107"/>
        <end position="125"/>
    </location>
</feature>
<proteinExistence type="predicted"/>
<evidence type="ECO:0000256" key="2">
    <source>
        <dbReference type="SAM" id="Phobius"/>
    </source>
</evidence>
<keyword evidence="2" id="KW-0472">Membrane</keyword>
<dbReference type="KEGG" id="mdb:OVN18_08375"/>
<keyword evidence="4" id="KW-1185">Reference proteome</keyword>
<feature type="transmembrane region" description="Helical" evidence="2">
    <location>
        <begin position="50"/>
        <end position="69"/>
    </location>
</feature>
<dbReference type="Proteomes" id="UP001164706">
    <property type="component" value="Chromosome"/>
</dbReference>
<evidence type="ECO:0000313" key="3">
    <source>
        <dbReference type="EMBL" id="WAB80584.1"/>
    </source>
</evidence>
<feature type="transmembrane region" description="Helical" evidence="2">
    <location>
        <begin position="81"/>
        <end position="101"/>
    </location>
</feature>
<gene>
    <name evidence="3" type="ORF">OVN18_08375</name>
</gene>
<keyword evidence="2" id="KW-0812">Transmembrane</keyword>
<dbReference type="EMBL" id="CP113089">
    <property type="protein sequence ID" value="WAB80584.1"/>
    <property type="molecule type" value="Genomic_DNA"/>
</dbReference>
<keyword evidence="2" id="KW-1133">Transmembrane helix</keyword>
<organism evidence="3 4">
    <name type="scientific">Microcella daejeonensis</name>
    <dbReference type="NCBI Taxonomy" id="2994971"/>
    <lineage>
        <taxon>Bacteria</taxon>
        <taxon>Bacillati</taxon>
        <taxon>Actinomycetota</taxon>
        <taxon>Actinomycetes</taxon>
        <taxon>Micrococcales</taxon>
        <taxon>Microbacteriaceae</taxon>
        <taxon>Microcella</taxon>
    </lineage>
</organism>
<feature type="transmembrane region" description="Helical" evidence="2">
    <location>
        <begin position="16"/>
        <end position="38"/>
    </location>
</feature>
<feature type="transmembrane region" description="Helical" evidence="2">
    <location>
        <begin position="158"/>
        <end position="181"/>
    </location>
</feature>
<sequence>MIPAALRRAPWAVDPLSWITTNNLPAAVALASAAYAVIDLGRDAALDRTLSQLPAVLMLLVGHLGLHVLTRPVRAPFIERWAWVVVATGATALLLSALSYGDQPFAIGQWWVTVGVAMLLVGLAPYSTVLQLVRYGGVLLVATVLIAVTLVSAEEQGWPLLTIVMLAATPVSIGLVSSVVFSGTVSYRVTRWSERPIVVPSVDVGARRAEAQLAASVDAAAARRIAPAQGFLRELLERSEITADDRRRARELGDALRAELVAVANQTWLQRVVDGHPVEVDDPDRLADDLSLPQRAALRALLDALLAHPDSGFVSARIELVAAEGRSVAVGIRLLSTLPEGRRVTFLAPYYVTLQSTVRSIRWRNGAHLEAEFDVSGNDDGRPSLVQRAPAPIPARPRL</sequence>
<reference evidence="3" key="1">
    <citation type="submission" date="2022-11" db="EMBL/GenBank/DDBJ databases">
        <title>Description of Microcella daejonensis nov. sp, isolated from riverside soil.</title>
        <authorList>
            <person name="Molina K.M."/>
            <person name="Kim S.B."/>
        </authorList>
    </citation>
    <scope>NUCLEOTIDE SEQUENCE</scope>
    <source>
        <strain evidence="3">MMS21-STM12</strain>
    </source>
</reference>
<dbReference type="AlphaFoldDB" id="A0A9E8S851"/>
<name>A0A9E8S851_9MICO</name>